<evidence type="ECO:0000259" key="2">
    <source>
        <dbReference type="Pfam" id="PF01048"/>
    </source>
</evidence>
<reference evidence="3 4" key="1">
    <citation type="journal article" name="Sci. Rep.">
        <title>Genome-scale phylogenetic analyses confirm Olpidium as the closest living zoosporic fungus to the non-flagellated, terrestrial fungi.</title>
        <authorList>
            <person name="Chang Y."/>
            <person name="Rochon D."/>
            <person name="Sekimoto S."/>
            <person name="Wang Y."/>
            <person name="Chovatia M."/>
            <person name="Sandor L."/>
            <person name="Salamov A."/>
            <person name="Grigoriev I.V."/>
            <person name="Stajich J.E."/>
            <person name="Spatafora J.W."/>
        </authorList>
    </citation>
    <scope>NUCLEOTIDE SEQUENCE [LARGE SCALE GENOMIC DNA]</scope>
    <source>
        <strain evidence="3">S191</strain>
    </source>
</reference>
<feature type="compositionally biased region" description="Low complexity" evidence="1">
    <location>
        <begin position="13"/>
        <end position="22"/>
    </location>
</feature>
<sequence>EGNVWERGFCSEPSSNSAPPAAGRTYHVNTRSGEVANRIIPVGDPARAKRIAGLLDNPEQAFSHFSGRQFLTITGTYKGVPVSLVAIGMGIANVDFFVRECRAVVRGPMAVIRLGSCGAIDKSTRVGQVVVPDRAVAVTRNYDYFNGYLERGRGRDGEAPYVISLPEAADAELTAALAAEMSRQVGAGNVVTGLDVATDSFYCSQGRTGDAFYDDNGDLFETIRARHPEAVSMEMEDHTIFHLANSARPMPGFDASVRSIRAAAAMIVFADRTSNEFISAGRVAELESATGAAVLEAVTKCDLGVDGSKLHPTEGSVWERSGARPDGTRPCKSSAASPFGPIRRPARAPPSPAPLPVEFHRVGGTSNRAALLFYAFKSQPLKPSPKRIPRLPASRALTGHYS</sequence>
<feature type="region of interest" description="Disordered" evidence="1">
    <location>
        <begin position="312"/>
        <end position="351"/>
    </location>
</feature>
<dbReference type="AlphaFoldDB" id="A0A8H7ZTJ1"/>
<feature type="non-terminal residue" evidence="3">
    <location>
        <position position="1"/>
    </location>
</feature>
<evidence type="ECO:0000313" key="4">
    <source>
        <dbReference type="Proteomes" id="UP000673691"/>
    </source>
</evidence>
<feature type="domain" description="Nucleoside phosphorylase" evidence="2">
    <location>
        <begin position="39"/>
        <end position="298"/>
    </location>
</feature>
<evidence type="ECO:0000313" key="3">
    <source>
        <dbReference type="EMBL" id="KAG5459164.1"/>
    </source>
</evidence>
<feature type="region of interest" description="Disordered" evidence="1">
    <location>
        <begin position="1"/>
        <end position="23"/>
    </location>
</feature>
<organism evidence="3 4">
    <name type="scientific">Olpidium bornovanus</name>
    <dbReference type="NCBI Taxonomy" id="278681"/>
    <lineage>
        <taxon>Eukaryota</taxon>
        <taxon>Fungi</taxon>
        <taxon>Fungi incertae sedis</taxon>
        <taxon>Olpidiomycota</taxon>
        <taxon>Olpidiomycotina</taxon>
        <taxon>Olpidiomycetes</taxon>
        <taxon>Olpidiales</taxon>
        <taxon>Olpidiaceae</taxon>
        <taxon>Olpidium</taxon>
    </lineage>
</organism>
<accession>A0A8H7ZTJ1</accession>
<dbReference type="GO" id="GO:0006218">
    <property type="term" value="P:uridine catabolic process"/>
    <property type="evidence" value="ECO:0007669"/>
    <property type="project" value="TreeGrafter"/>
</dbReference>
<protein>
    <submittedName>
        <fullName evidence="3">Nucleoside phosphorylase domain-containing protein</fullName>
    </submittedName>
</protein>
<dbReference type="PANTHER" id="PTHR43691:SF14">
    <property type="entry name" value="URIDINE PHOSPHORYLASE"/>
    <property type="match status" value="1"/>
</dbReference>
<dbReference type="InterPro" id="IPR035994">
    <property type="entry name" value="Nucleoside_phosphorylase_sf"/>
</dbReference>
<dbReference type="Pfam" id="PF01048">
    <property type="entry name" value="PNP_UDP_1"/>
    <property type="match status" value="1"/>
</dbReference>
<dbReference type="GO" id="GO:0004850">
    <property type="term" value="F:uridine phosphorylase activity"/>
    <property type="evidence" value="ECO:0007669"/>
    <property type="project" value="TreeGrafter"/>
</dbReference>
<dbReference type="EMBL" id="JAEFCI010007272">
    <property type="protein sequence ID" value="KAG5459164.1"/>
    <property type="molecule type" value="Genomic_DNA"/>
</dbReference>
<dbReference type="SUPFAM" id="SSF53167">
    <property type="entry name" value="Purine and uridine phosphorylases"/>
    <property type="match status" value="1"/>
</dbReference>
<dbReference type="GO" id="GO:0005829">
    <property type="term" value="C:cytosol"/>
    <property type="evidence" value="ECO:0007669"/>
    <property type="project" value="TreeGrafter"/>
</dbReference>
<dbReference type="CDD" id="cd17769">
    <property type="entry name" value="NP_TgUP-like"/>
    <property type="match status" value="1"/>
</dbReference>
<name>A0A8H7ZTJ1_9FUNG</name>
<dbReference type="PANTHER" id="PTHR43691">
    <property type="entry name" value="URIDINE PHOSPHORYLASE"/>
    <property type="match status" value="1"/>
</dbReference>
<proteinExistence type="predicted"/>
<dbReference type="InterPro" id="IPR000845">
    <property type="entry name" value="Nucleoside_phosphorylase_d"/>
</dbReference>
<comment type="caution">
    <text evidence="3">The sequence shown here is derived from an EMBL/GenBank/DDBJ whole genome shotgun (WGS) entry which is preliminary data.</text>
</comment>
<dbReference type="Gene3D" id="3.40.50.1580">
    <property type="entry name" value="Nucleoside phosphorylase domain"/>
    <property type="match status" value="1"/>
</dbReference>
<dbReference type="OrthoDB" id="416752at2759"/>
<keyword evidence="4" id="KW-1185">Reference proteome</keyword>
<evidence type="ECO:0000256" key="1">
    <source>
        <dbReference type="SAM" id="MobiDB-lite"/>
    </source>
</evidence>
<dbReference type="Proteomes" id="UP000673691">
    <property type="component" value="Unassembled WGS sequence"/>
</dbReference>
<gene>
    <name evidence="3" type="ORF">BJ554DRAFT_468</name>
</gene>